<evidence type="ECO:0000256" key="7">
    <source>
        <dbReference type="PROSITE-ProRule" id="PRU00776"/>
    </source>
</evidence>
<evidence type="ECO:0000256" key="8">
    <source>
        <dbReference type="SAM" id="MobiDB-lite"/>
    </source>
</evidence>
<dbReference type="GO" id="GO:0005576">
    <property type="term" value="C:extracellular region"/>
    <property type="evidence" value="ECO:0007669"/>
    <property type="project" value="UniProtKB-SubCell"/>
</dbReference>
<organism evidence="10 11">
    <name type="scientific">Pararge aegeria aegeria</name>
    <dbReference type="NCBI Taxonomy" id="348720"/>
    <lineage>
        <taxon>Eukaryota</taxon>
        <taxon>Metazoa</taxon>
        <taxon>Ecdysozoa</taxon>
        <taxon>Arthropoda</taxon>
        <taxon>Hexapoda</taxon>
        <taxon>Insecta</taxon>
        <taxon>Pterygota</taxon>
        <taxon>Neoptera</taxon>
        <taxon>Endopterygota</taxon>
        <taxon>Lepidoptera</taxon>
        <taxon>Glossata</taxon>
        <taxon>Ditrysia</taxon>
        <taxon>Papilionoidea</taxon>
        <taxon>Nymphalidae</taxon>
        <taxon>Satyrinae</taxon>
        <taxon>Satyrini</taxon>
        <taxon>Parargina</taxon>
        <taxon>Pararge</taxon>
    </lineage>
</organism>
<dbReference type="Proteomes" id="UP000838756">
    <property type="component" value="Unassembled WGS sequence"/>
</dbReference>
<dbReference type="AlphaFoldDB" id="A0A8S4S080"/>
<sequence length="1088" mass="122013">MLLCTKMACFENVIQRVLRKVGDKPKKKEKKKEVKVTEKGSLRKGPENNGKKKLINSEYPQLPEGKCVPGKIYKNGCKKCFCNEKMVAKCTRTCSGGSPNRFSDKEISEMETRSVVDLPELPHMGVKCDPGKTYYVVCNICFCTHKHDLYCTVKYCINIASVTEVQSKELTGRPCKKDFKLLCSECKCVNGKNQCRPIPNCDKNLTGKQLLSSAADTNIKLTLDIEKEKCQPHVSYKFHCNECYCQPDGSLRCTQKICLTYSQTKDLQEKQTYLEKHGSCVPNTYFALNDRLCWCDLQGRLNEANCKTAARRQPCPPGQVIWQGCNQCICQNNGQLKCTSAFCSNWVTKPGVSYQGLTDYGSRCTPFKSYYVNCSLCYCPASGYASDAQCAVDASCTIDHTSDVITLTKQNQCIPNVMYLLPCVQCLCSEKGYFAVDKCLEKCQPQSNYKRRCIPGTLYRKECDVCRCPDNSIPDEKLCIKNGCDAGTKEVYLHPLRSSPNHCTPHAFTEPKCIYCDCSLEGTVNEHSCLELNCSKISDFKYYVQTDICSPGELVPICMQCFCPSNRLTNETYCTRVCTDISKLNVIEKVLNDSKVDLSLIDKKKIKIVGNSEGCEPSTLYLNNGKYCLCPDNGETNLNFCTQVIEEFKYDHLESSRIKFDSTTTCDPSTLVDFGCNTCYCSKAGKIDPKWCTYDDCEAKRIVMESHKSHLNTEPTENPNGGCTPGSISKVKCNFCICPESGILKERVCTKNDCFEAVEVINVFVCEPLAYYEVDCNICFCPLDGLKNVAKCTKNACEKSFLRSDACGPGHLFSDGCNVCVCPPDGNKANKVCTNNTCSIPRWSTYKLTDSLLENQIHDDATRNLDLCFPGEEFSMGCNICVCPDLGLKVYAICEPLLCDANEDIIKAGGVLDRSERLEEGTTRIVNHGTASSRVRRDVHDKCYIYEISTSAERQDCTPGTMYIIRCKQCICPYMGKINSFCRPLPKSFFCEEAYPGFNFLSMGRRIEGKNNTTKEKSKITRESVRVTVKHSKHTTYKCGEPGKVMDDCFICECENNVVIEEHCFKSDAKNCSNVTPSFFDMNKLVIV</sequence>
<dbReference type="OrthoDB" id="6924686at2759"/>
<dbReference type="Pfam" id="PF05375">
    <property type="entry name" value="Pacifastin_I"/>
    <property type="match status" value="2"/>
</dbReference>
<feature type="disulfide bond" evidence="7">
    <location>
        <begin position="240"/>
        <end position="258"/>
    </location>
</feature>
<evidence type="ECO:0000313" key="11">
    <source>
        <dbReference type="Proteomes" id="UP000838756"/>
    </source>
</evidence>
<name>A0A8S4S080_9NEOP</name>
<evidence type="ECO:0000313" key="10">
    <source>
        <dbReference type="EMBL" id="CAH2242975.1"/>
    </source>
</evidence>
<keyword evidence="2" id="KW-0964">Secreted</keyword>
<feature type="site" description="Reactive bond" evidence="7">
    <location>
        <begin position="255"/>
        <end position="256"/>
    </location>
</feature>
<evidence type="ECO:0000259" key="9">
    <source>
        <dbReference type="PROSITE" id="PS51446"/>
    </source>
</evidence>
<keyword evidence="3 7" id="KW-0646">Protease inhibitor</keyword>
<keyword evidence="5 7" id="KW-1015">Disulfide bond</keyword>
<gene>
    <name evidence="10" type="primary">jg13418</name>
    <name evidence="10" type="ORF">PAEG_LOCUS19189</name>
</gene>
<keyword evidence="4 7" id="KW-0722">Serine protease inhibitor</keyword>
<evidence type="ECO:0000256" key="3">
    <source>
        <dbReference type="ARBA" id="ARBA00022690"/>
    </source>
</evidence>
<evidence type="ECO:0000256" key="4">
    <source>
        <dbReference type="ARBA" id="ARBA00022900"/>
    </source>
</evidence>
<comment type="subcellular location">
    <subcellularLocation>
        <location evidence="1">Secreted</location>
    </subcellularLocation>
</comment>
<comment type="caution">
    <text evidence="10">The sequence shown here is derived from an EMBL/GenBank/DDBJ whole genome shotgun (WGS) entry which is preliminary data.</text>
</comment>
<accession>A0A8S4S080</accession>
<dbReference type="GO" id="GO:0004867">
    <property type="term" value="F:serine-type endopeptidase inhibitor activity"/>
    <property type="evidence" value="ECO:0007669"/>
    <property type="project" value="UniProtKB-UniRule"/>
</dbReference>
<dbReference type="EMBL" id="CAKXAJ010025709">
    <property type="protein sequence ID" value="CAH2242975.1"/>
    <property type="molecule type" value="Genomic_DNA"/>
</dbReference>
<dbReference type="SUPFAM" id="SSF57283">
    <property type="entry name" value="PMP inhibitors"/>
    <property type="match status" value="4"/>
</dbReference>
<feature type="disulfide bond" evidence="7">
    <location>
        <begin position="243"/>
        <end position="253"/>
    </location>
</feature>
<feature type="domain" description="Pacifastin" evidence="9">
    <location>
        <begin position="227"/>
        <end position="261"/>
    </location>
</feature>
<evidence type="ECO:0000256" key="1">
    <source>
        <dbReference type="ARBA" id="ARBA00004613"/>
    </source>
</evidence>
<evidence type="ECO:0000256" key="6">
    <source>
        <dbReference type="ARBA" id="ARBA00029459"/>
    </source>
</evidence>
<reference evidence="10" key="1">
    <citation type="submission" date="2022-03" db="EMBL/GenBank/DDBJ databases">
        <authorList>
            <person name="Lindestad O."/>
        </authorList>
    </citation>
    <scope>NUCLEOTIDE SEQUENCE</scope>
</reference>
<proteinExistence type="inferred from homology"/>
<dbReference type="InterPro" id="IPR036201">
    <property type="entry name" value="Pacifastin_dom_sf"/>
</dbReference>
<dbReference type="InterPro" id="IPR008037">
    <property type="entry name" value="Pacifastin_dom"/>
</dbReference>
<dbReference type="PROSITE" id="PS51446">
    <property type="entry name" value="PACIFASTIN"/>
    <property type="match status" value="1"/>
</dbReference>
<feature type="compositionally biased region" description="Basic and acidic residues" evidence="8">
    <location>
        <begin position="23"/>
        <end position="50"/>
    </location>
</feature>
<evidence type="ECO:0000256" key="5">
    <source>
        <dbReference type="ARBA" id="ARBA00023157"/>
    </source>
</evidence>
<evidence type="ECO:0000256" key="2">
    <source>
        <dbReference type="ARBA" id="ARBA00022525"/>
    </source>
</evidence>
<feature type="region of interest" description="Disordered" evidence="8">
    <location>
        <begin position="23"/>
        <end position="54"/>
    </location>
</feature>
<comment type="similarity">
    <text evidence="6 7">Belongs to the protease inhibitor I19 family.</text>
</comment>
<keyword evidence="11" id="KW-1185">Reference proteome</keyword>
<feature type="disulfide bond" evidence="7">
    <location>
        <begin position="230"/>
        <end position="245"/>
    </location>
</feature>
<protein>
    <submittedName>
        <fullName evidence="10">Jg13418 protein</fullName>
    </submittedName>
</protein>